<organism evidence="1 2">
    <name type="scientific">Collybiopsis confluens</name>
    <dbReference type="NCBI Taxonomy" id="2823264"/>
    <lineage>
        <taxon>Eukaryota</taxon>
        <taxon>Fungi</taxon>
        <taxon>Dikarya</taxon>
        <taxon>Basidiomycota</taxon>
        <taxon>Agaricomycotina</taxon>
        <taxon>Agaricomycetes</taxon>
        <taxon>Agaricomycetidae</taxon>
        <taxon>Agaricales</taxon>
        <taxon>Marasmiineae</taxon>
        <taxon>Omphalotaceae</taxon>
        <taxon>Collybiopsis</taxon>
    </lineage>
</organism>
<evidence type="ECO:0000313" key="1">
    <source>
        <dbReference type="EMBL" id="KAF5390744.1"/>
    </source>
</evidence>
<keyword evidence="2" id="KW-1185">Reference proteome</keyword>
<sequence>MTMVEIFRVRMDDDHHHDHPTPAKVTFAEPALSTTKPSRPVSKAKVTFAEPALSTTKPSHPVSKKVKIPSLKAHGPRVLGIVLPPEKMFARLVEVDPKHQELVDAHDEWSLAMEVNMLIAIWCDDLEEKEIWPHGFRIMVDHRSQLTCCQALGLTKNTTPESRNAPTIEQIRQIREYLRLPREEYPLAWCRDQSKI</sequence>
<reference evidence="1 2" key="1">
    <citation type="journal article" date="2020" name="ISME J.">
        <title>Uncovering the hidden diversity of litter-decomposition mechanisms in mushroom-forming fungi.</title>
        <authorList>
            <person name="Floudas D."/>
            <person name="Bentzer J."/>
            <person name="Ahren D."/>
            <person name="Johansson T."/>
            <person name="Persson P."/>
            <person name="Tunlid A."/>
        </authorList>
    </citation>
    <scope>NUCLEOTIDE SEQUENCE [LARGE SCALE GENOMIC DNA]</scope>
    <source>
        <strain evidence="1 2">CBS 406.79</strain>
    </source>
</reference>
<dbReference type="OrthoDB" id="2822937at2759"/>
<dbReference type="AlphaFoldDB" id="A0A8H5MEB0"/>
<gene>
    <name evidence="1" type="ORF">D9757_004541</name>
</gene>
<protein>
    <submittedName>
        <fullName evidence="1">Uncharacterized protein</fullName>
    </submittedName>
</protein>
<dbReference type="EMBL" id="JAACJN010000013">
    <property type="protein sequence ID" value="KAF5390744.1"/>
    <property type="molecule type" value="Genomic_DNA"/>
</dbReference>
<dbReference type="Proteomes" id="UP000518752">
    <property type="component" value="Unassembled WGS sequence"/>
</dbReference>
<evidence type="ECO:0000313" key="2">
    <source>
        <dbReference type="Proteomes" id="UP000518752"/>
    </source>
</evidence>
<accession>A0A8H5MEB0</accession>
<comment type="caution">
    <text evidence="1">The sequence shown here is derived from an EMBL/GenBank/DDBJ whole genome shotgun (WGS) entry which is preliminary data.</text>
</comment>
<proteinExistence type="predicted"/>
<name>A0A8H5MEB0_9AGAR</name>